<organism evidence="5 6">
    <name type="scientific">Acorus calamus</name>
    <name type="common">Sweet flag</name>
    <dbReference type="NCBI Taxonomy" id="4465"/>
    <lineage>
        <taxon>Eukaryota</taxon>
        <taxon>Viridiplantae</taxon>
        <taxon>Streptophyta</taxon>
        <taxon>Embryophyta</taxon>
        <taxon>Tracheophyta</taxon>
        <taxon>Spermatophyta</taxon>
        <taxon>Magnoliopsida</taxon>
        <taxon>Liliopsida</taxon>
        <taxon>Acoraceae</taxon>
        <taxon>Acorus</taxon>
    </lineage>
</organism>
<comment type="caution">
    <text evidence="5">The sequence shown here is derived from an EMBL/GenBank/DDBJ whole genome shotgun (WGS) entry which is preliminary data.</text>
</comment>
<evidence type="ECO:0000313" key="6">
    <source>
        <dbReference type="Proteomes" id="UP001180020"/>
    </source>
</evidence>
<sequence length="111" mass="12428">MASRLLSFPTMALHKPLPLPLHHRRPNLPPSLQWRTTSRTTRPSLLRIRAAATDDGDGVRRWVTPRADLAEKVLRTIAGATSSPVGQFVASPLTFLHSVDPRIKLLFEDFL</sequence>
<dbReference type="PANTHER" id="PTHR33514">
    <property type="entry name" value="PROTEIN ABCI12, CHLOROPLASTIC"/>
    <property type="match status" value="1"/>
</dbReference>
<keyword evidence="3" id="KW-1133">Transmembrane helix</keyword>
<dbReference type="EMBL" id="JAUJYO010000015">
    <property type="protein sequence ID" value="KAK1295603.1"/>
    <property type="molecule type" value="Genomic_DNA"/>
</dbReference>
<dbReference type="PANTHER" id="PTHR33514:SF13">
    <property type="entry name" value="PROTEIN ABCI12, CHLOROPLASTIC"/>
    <property type="match status" value="1"/>
</dbReference>
<name>A0AAV9D2J9_ACOCL</name>
<dbReference type="GO" id="GO:0016020">
    <property type="term" value="C:membrane"/>
    <property type="evidence" value="ECO:0007669"/>
    <property type="project" value="UniProtKB-SubCell"/>
</dbReference>
<proteinExistence type="predicted"/>
<evidence type="ECO:0000256" key="3">
    <source>
        <dbReference type="ARBA" id="ARBA00022989"/>
    </source>
</evidence>
<keyword evidence="4" id="KW-0472">Membrane</keyword>
<evidence type="ECO:0000256" key="1">
    <source>
        <dbReference type="ARBA" id="ARBA00004141"/>
    </source>
</evidence>
<accession>A0AAV9D2J9</accession>
<evidence type="ECO:0000256" key="2">
    <source>
        <dbReference type="ARBA" id="ARBA00022692"/>
    </source>
</evidence>
<gene>
    <name evidence="5" type="ORF">QJS10_CPB15g01681</name>
</gene>
<dbReference type="GO" id="GO:0009507">
    <property type="term" value="C:chloroplast"/>
    <property type="evidence" value="ECO:0007669"/>
    <property type="project" value="TreeGrafter"/>
</dbReference>
<protein>
    <submittedName>
        <fullName evidence="5">Uncharacterized protein</fullName>
    </submittedName>
</protein>
<keyword evidence="6" id="KW-1185">Reference proteome</keyword>
<dbReference type="Proteomes" id="UP001180020">
    <property type="component" value="Unassembled WGS sequence"/>
</dbReference>
<reference evidence="5" key="1">
    <citation type="journal article" date="2023" name="Nat. Commun.">
        <title>Diploid and tetraploid genomes of Acorus and the evolution of monocots.</title>
        <authorList>
            <person name="Ma L."/>
            <person name="Liu K.W."/>
            <person name="Li Z."/>
            <person name="Hsiao Y.Y."/>
            <person name="Qi Y."/>
            <person name="Fu T."/>
            <person name="Tang G.D."/>
            <person name="Zhang D."/>
            <person name="Sun W.H."/>
            <person name="Liu D.K."/>
            <person name="Li Y."/>
            <person name="Chen G.Z."/>
            <person name="Liu X.D."/>
            <person name="Liao X.Y."/>
            <person name="Jiang Y.T."/>
            <person name="Yu X."/>
            <person name="Hao Y."/>
            <person name="Huang J."/>
            <person name="Zhao X.W."/>
            <person name="Ke S."/>
            <person name="Chen Y.Y."/>
            <person name="Wu W.L."/>
            <person name="Hsu J.L."/>
            <person name="Lin Y.F."/>
            <person name="Huang M.D."/>
            <person name="Li C.Y."/>
            <person name="Huang L."/>
            <person name="Wang Z.W."/>
            <person name="Zhao X."/>
            <person name="Zhong W.Y."/>
            <person name="Peng D.H."/>
            <person name="Ahmad S."/>
            <person name="Lan S."/>
            <person name="Zhang J.S."/>
            <person name="Tsai W.C."/>
            <person name="Van de Peer Y."/>
            <person name="Liu Z.J."/>
        </authorList>
    </citation>
    <scope>NUCLEOTIDE SEQUENCE</scope>
    <source>
        <strain evidence="5">CP</strain>
    </source>
</reference>
<reference evidence="5" key="2">
    <citation type="submission" date="2023-06" db="EMBL/GenBank/DDBJ databases">
        <authorList>
            <person name="Ma L."/>
            <person name="Liu K.-W."/>
            <person name="Li Z."/>
            <person name="Hsiao Y.-Y."/>
            <person name="Qi Y."/>
            <person name="Fu T."/>
            <person name="Tang G."/>
            <person name="Zhang D."/>
            <person name="Sun W.-H."/>
            <person name="Liu D.-K."/>
            <person name="Li Y."/>
            <person name="Chen G.-Z."/>
            <person name="Liu X.-D."/>
            <person name="Liao X.-Y."/>
            <person name="Jiang Y.-T."/>
            <person name="Yu X."/>
            <person name="Hao Y."/>
            <person name="Huang J."/>
            <person name="Zhao X.-W."/>
            <person name="Ke S."/>
            <person name="Chen Y.-Y."/>
            <person name="Wu W.-L."/>
            <person name="Hsu J.-L."/>
            <person name="Lin Y.-F."/>
            <person name="Huang M.-D."/>
            <person name="Li C.-Y."/>
            <person name="Huang L."/>
            <person name="Wang Z.-W."/>
            <person name="Zhao X."/>
            <person name="Zhong W.-Y."/>
            <person name="Peng D.-H."/>
            <person name="Ahmad S."/>
            <person name="Lan S."/>
            <person name="Zhang J.-S."/>
            <person name="Tsai W.-C."/>
            <person name="Van De Peer Y."/>
            <person name="Liu Z.-J."/>
        </authorList>
    </citation>
    <scope>NUCLEOTIDE SEQUENCE</scope>
    <source>
        <strain evidence="5">CP</strain>
        <tissue evidence="5">Leaves</tissue>
    </source>
</reference>
<keyword evidence="2" id="KW-0812">Transmembrane</keyword>
<evidence type="ECO:0000256" key="4">
    <source>
        <dbReference type="ARBA" id="ARBA00023136"/>
    </source>
</evidence>
<comment type="subcellular location">
    <subcellularLocation>
        <location evidence="1">Membrane</location>
        <topology evidence="1">Multi-pass membrane protein</topology>
    </subcellularLocation>
</comment>
<evidence type="ECO:0000313" key="5">
    <source>
        <dbReference type="EMBL" id="KAK1295603.1"/>
    </source>
</evidence>
<dbReference type="AlphaFoldDB" id="A0AAV9D2J9"/>